<keyword evidence="22" id="KW-1185">Reference proteome</keyword>
<dbReference type="AlphaFoldDB" id="A0A5B9DL59"/>
<evidence type="ECO:0000256" key="2">
    <source>
        <dbReference type="ARBA" id="ARBA00004651"/>
    </source>
</evidence>
<evidence type="ECO:0000256" key="12">
    <source>
        <dbReference type="ARBA" id="ARBA00022989"/>
    </source>
</evidence>
<evidence type="ECO:0000313" key="21">
    <source>
        <dbReference type="EMBL" id="QEE19903.1"/>
    </source>
</evidence>
<evidence type="ECO:0000256" key="11">
    <source>
        <dbReference type="ARBA" id="ARBA00022842"/>
    </source>
</evidence>
<keyword evidence="8 19" id="KW-0169">Cobalamin biosynthesis</keyword>
<dbReference type="PANTHER" id="PTHR34148:SF1">
    <property type="entry name" value="ADENOSYLCOBINAMIDE-GDP RIBAZOLETRANSFERASE"/>
    <property type="match status" value="1"/>
</dbReference>
<evidence type="ECO:0000256" key="15">
    <source>
        <dbReference type="ARBA" id="ARBA00032605"/>
    </source>
</evidence>
<dbReference type="Pfam" id="PF02654">
    <property type="entry name" value="CobS"/>
    <property type="match status" value="1"/>
</dbReference>
<dbReference type="EMBL" id="CP041690">
    <property type="protein sequence ID" value="QEE19903.1"/>
    <property type="molecule type" value="Genomic_DNA"/>
</dbReference>
<dbReference type="Proteomes" id="UP000321062">
    <property type="component" value="Chromosome"/>
</dbReference>
<evidence type="ECO:0000256" key="3">
    <source>
        <dbReference type="ARBA" id="ARBA00004663"/>
    </source>
</evidence>
<keyword evidence="10 19" id="KW-0812">Transmembrane</keyword>
<evidence type="ECO:0000256" key="9">
    <source>
        <dbReference type="ARBA" id="ARBA00022679"/>
    </source>
</evidence>
<feature type="compositionally biased region" description="Basic and acidic residues" evidence="20">
    <location>
        <begin position="1"/>
        <end position="12"/>
    </location>
</feature>
<comment type="pathway">
    <text evidence="3 19">Cofactor biosynthesis; adenosylcobalamin biosynthesis; adenosylcobalamin from cob(II)yrinate a,c-diamide: step 7/7.</text>
</comment>
<keyword evidence="11 19" id="KW-0460">Magnesium</keyword>
<keyword evidence="13 19" id="KW-0472">Membrane</keyword>
<dbReference type="KEGG" id="yti:FNA67_06820"/>
<protein>
    <recommendedName>
        <fullName evidence="6 19">Adenosylcobinamide-GDP ribazoletransferase</fullName>
        <ecNumber evidence="5 19">2.7.8.26</ecNumber>
    </recommendedName>
    <alternativeName>
        <fullName evidence="16 19">Cobalamin synthase</fullName>
    </alternativeName>
    <alternativeName>
        <fullName evidence="15 19">Cobalamin-5'-phosphate synthase</fullName>
    </alternativeName>
</protein>
<keyword evidence="12 19" id="KW-1133">Transmembrane helix</keyword>
<comment type="cofactor">
    <cofactor evidence="1 19">
        <name>Mg(2+)</name>
        <dbReference type="ChEBI" id="CHEBI:18420"/>
    </cofactor>
</comment>
<dbReference type="InterPro" id="IPR003805">
    <property type="entry name" value="CobS"/>
</dbReference>
<evidence type="ECO:0000256" key="14">
    <source>
        <dbReference type="ARBA" id="ARBA00025228"/>
    </source>
</evidence>
<dbReference type="NCBIfam" id="TIGR00317">
    <property type="entry name" value="cobS"/>
    <property type="match status" value="1"/>
</dbReference>
<dbReference type="UniPathway" id="UPA00148">
    <property type="reaction ID" value="UER00238"/>
</dbReference>
<reference evidence="21 22" key="1">
    <citation type="journal article" date="2015" name="Int. J. Syst. Evol. Microbiol.">
        <title>Youhaiella tibetensis gen. nov., sp. nov., isolated from subsurface sediment.</title>
        <authorList>
            <person name="Wang Y.X."/>
            <person name="Huang F.Q."/>
            <person name="Nogi Y."/>
            <person name="Pang S.J."/>
            <person name="Wang P.K."/>
            <person name="Lv J."/>
        </authorList>
    </citation>
    <scope>NUCLEOTIDE SEQUENCE [LARGE SCALE GENOMIC DNA]</scope>
    <source>
        <strain evidence="22">fig4</strain>
    </source>
</reference>
<dbReference type="HAMAP" id="MF_00719">
    <property type="entry name" value="CobS"/>
    <property type="match status" value="1"/>
</dbReference>
<feature type="transmembrane region" description="Helical" evidence="19">
    <location>
        <begin position="273"/>
        <end position="292"/>
    </location>
</feature>
<organism evidence="21 22">
    <name type="scientific">Paradevosia tibetensis</name>
    <dbReference type="NCBI Taxonomy" id="1447062"/>
    <lineage>
        <taxon>Bacteria</taxon>
        <taxon>Pseudomonadati</taxon>
        <taxon>Pseudomonadota</taxon>
        <taxon>Alphaproteobacteria</taxon>
        <taxon>Hyphomicrobiales</taxon>
        <taxon>Devosiaceae</taxon>
        <taxon>Paradevosia</taxon>
    </lineage>
</organism>
<evidence type="ECO:0000256" key="6">
    <source>
        <dbReference type="ARBA" id="ARBA00015850"/>
    </source>
</evidence>
<feature type="transmembrane region" description="Helical" evidence="19">
    <location>
        <begin position="179"/>
        <end position="198"/>
    </location>
</feature>
<evidence type="ECO:0000256" key="13">
    <source>
        <dbReference type="ARBA" id="ARBA00023136"/>
    </source>
</evidence>
<evidence type="ECO:0000256" key="16">
    <source>
        <dbReference type="ARBA" id="ARBA00032853"/>
    </source>
</evidence>
<feature type="transmembrane region" description="Helical" evidence="19">
    <location>
        <begin position="219"/>
        <end position="236"/>
    </location>
</feature>
<accession>A0A5B9DL59</accession>
<dbReference type="OrthoDB" id="9794626at2"/>
<dbReference type="GO" id="GO:0008818">
    <property type="term" value="F:cobalamin 5'-phosphate synthase activity"/>
    <property type="evidence" value="ECO:0007669"/>
    <property type="project" value="UniProtKB-UniRule"/>
</dbReference>
<comment type="catalytic activity">
    <reaction evidence="18 19">
        <text>alpha-ribazole 5'-phosphate + adenosylcob(III)inamide-GDP = adenosylcob(III)alamin 5'-phosphate + GMP + H(+)</text>
        <dbReference type="Rhea" id="RHEA:23560"/>
        <dbReference type="ChEBI" id="CHEBI:15378"/>
        <dbReference type="ChEBI" id="CHEBI:57918"/>
        <dbReference type="ChEBI" id="CHEBI:58115"/>
        <dbReference type="ChEBI" id="CHEBI:60487"/>
        <dbReference type="ChEBI" id="CHEBI:60493"/>
        <dbReference type="EC" id="2.7.8.26"/>
    </reaction>
</comment>
<comment type="catalytic activity">
    <reaction evidence="17 19">
        <text>alpha-ribazole + adenosylcob(III)inamide-GDP = adenosylcob(III)alamin + GMP + H(+)</text>
        <dbReference type="Rhea" id="RHEA:16049"/>
        <dbReference type="ChEBI" id="CHEBI:10329"/>
        <dbReference type="ChEBI" id="CHEBI:15378"/>
        <dbReference type="ChEBI" id="CHEBI:18408"/>
        <dbReference type="ChEBI" id="CHEBI:58115"/>
        <dbReference type="ChEBI" id="CHEBI:60487"/>
        <dbReference type="EC" id="2.7.8.26"/>
    </reaction>
</comment>
<sequence>MLAHTESGDRGQLDVAPPTESDRPIPRKSNDNHPRPPKPVRMVDDLVMALRFFSRLPTGDGEHEKPDLNRIARILPFASLVIGLAPVAVLALCGWLALPGLFAAAFAVALWVLVTGAMAEDGLADAADGLFGGTTRERRLEILKDSRHGTYGVAALCLLLVMRVAALGTLVTIHPLKAAAIWLAAMILARSGALWLTVSLPNARADGASAAAGRVGKTAFGIGMAFALALGFVFLAPAAGLLAFLVAVILAIGVALGWSALCRRLLGGQTGDLIGALQALIEVAVFLAVLVFV</sequence>
<comment type="function">
    <text evidence="14 19">Joins adenosylcobinamide-GDP and alpha-ribazole to generate adenosylcobalamin (Ado-cobalamin). Also synthesizes adenosylcobalamin 5'-phosphate from adenosylcobinamide-GDP and alpha-ribazole 5'-phosphate.</text>
</comment>
<proteinExistence type="inferred from homology"/>
<comment type="subcellular location">
    <subcellularLocation>
        <location evidence="2 19">Cell membrane</location>
        <topology evidence="2 19">Multi-pass membrane protein</topology>
    </subcellularLocation>
</comment>
<evidence type="ECO:0000256" key="20">
    <source>
        <dbReference type="SAM" id="MobiDB-lite"/>
    </source>
</evidence>
<feature type="transmembrane region" description="Helical" evidence="19">
    <location>
        <begin position="104"/>
        <end position="131"/>
    </location>
</feature>
<evidence type="ECO:0000256" key="10">
    <source>
        <dbReference type="ARBA" id="ARBA00022692"/>
    </source>
</evidence>
<evidence type="ECO:0000256" key="5">
    <source>
        <dbReference type="ARBA" id="ARBA00013200"/>
    </source>
</evidence>
<name>A0A5B9DL59_9HYPH</name>
<evidence type="ECO:0000256" key="18">
    <source>
        <dbReference type="ARBA" id="ARBA00049504"/>
    </source>
</evidence>
<gene>
    <name evidence="19 21" type="primary">cobS</name>
    <name evidence="21" type="ORF">FNA67_06820</name>
</gene>
<dbReference type="PANTHER" id="PTHR34148">
    <property type="entry name" value="ADENOSYLCOBINAMIDE-GDP RIBAZOLETRANSFERASE"/>
    <property type="match status" value="1"/>
</dbReference>
<feature type="transmembrane region" description="Helical" evidence="19">
    <location>
        <begin position="151"/>
        <end position="173"/>
    </location>
</feature>
<dbReference type="GO" id="GO:0009236">
    <property type="term" value="P:cobalamin biosynthetic process"/>
    <property type="evidence" value="ECO:0007669"/>
    <property type="project" value="UniProtKB-UniRule"/>
</dbReference>
<evidence type="ECO:0000256" key="19">
    <source>
        <dbReference type="HAMAP-Rule" id="MF_00719"/>
    </source>
</evidence>
<evidence type="ECO:0000256" key="7">
    <source>
        <dbReference type="ARBA" id="ARBA00022475"/>
    </source>
</evidence>
<dbReference type="GO" id="GO:0051073">
    <property type="term" value="F:adenosylcobinamide-GDP ribazoletransferase activity"/>
    <property type="evidence" value="ECO:0007669"/>
    <property type="project" value="UniProtKB-UniRule"/>
</dbReference>
<feature type="transmembrane region" description="Helical" evidence="19">
    <location>
        <begin position="242"/>
        <end position="261"/>
    </location>
</feature>
<feature type="transmembrane region" description="Helical" evidence="19">
    <location>
        <begin position="74"/>
        <end position="98"/>
    </location>
</feature>
<feature type="compositionally biased region" description="Basic and acidic residues" evidence="20">
    <location>
        <begin position="20"/>
        <end position="34"/>
    </location>
</feature>
<evidence type="ECO:0000256" key="1">
    <source>
        <dbReference type="ARBA" id="ARBA00001946"/>
    </source>
</evidence>
<evidence type="ECO:0000256" key="17">
    <source>
        <dbReference type="ARBA" id="ARBA00048623"/>
    </source>
</evidence>
<dbReference type="EC" id="2.7.8.26" evidence="5 19"/>
<comment type="similarity">
    <text evidence="4 19">Belongs to the CobS family.</text>
</comment>
<evidence type="ECO:0000256" key="4">
    <source>
        <dbReference type="ARBA" id="ARBA00010561"/>
    </source>
</evidence>
<evidence type="ECO:0000313" key="22">
    <source>
        <dbReference type="Proteomes" id="UP000321062"/>
    </source>
</evidence>
<keyword evidence="9 19" id="KW-0808">Transferase</keyword>
<feature type="region of interest" description="Disordered" evidence="20">
    <location>
        <begin position="1"/>
        <end position="40"/>
    </location>
</feature>
<keyword evidence="7 19" id="KW-1003">Cell membrane</keyword>
<evidence type="ECO:0000256" key="8">
    <source>
        <dbReference type="ARBA" id="ARBA00022573"/>
    </source>
</evidence>
<dbReference type="GO" id="GO:0005886">
    <property type="term" value="C:plasma membrane"/>
    <property type="evidence" value="ECO:0007669"/>
    <property type="project" value="UniProtKB-SubCell"/>
</dbReference>